<protein>
    <submittedName>
        <fullName evidence="1">Uncharacterized protein</fullName>
    </submittedName>
</protein>
<gene>
    <name evidence="1" type="ORF">H0235_012123</name>
</gene>
<accession>A0A834NQE2</accession>
<proteinExistence type="predicted"/>
<sequence>MGKSLRRGILSQCKSCSDYELKPRKQLVSLHSTWGNVPVVKRNGSGRSSIKVLSSLAAGGDAVATADTATLLVSVQDSFYVHENPLC</sequence>
<evidence type="ECO:0000313" key="2">
    <source>
        <dbReference type="Proteomes" id="UP000600918"/>
    </source>
</evidence>
<evidence type="ECO:0000313" key="1">
    <source>
        <dbReference type="EMBL" id="KAF7415531.1"/>
    </source>
</evidence>
<name>A0A834NQE2_VESPE</name>
<comment type="caution">
    <text evidence="1">The sequence shown here is derived from an EMBL/GenBank/DDBJ whole genome shotgun (WGS) entry which is preliminary data.</text>
</comment>
<dbReference type="AlphaFoldDB" id="A0A834NQE2"/>
<dbReference type="Proteomes" id="UP000600918">
    <property type="component" value="Unassembled WGS sequence"/>
</dbReference>
<keyword evidence="2" id="KW-1185">Reference proteome</keyword>
<reference evidence="1" key="1">
    <citation type="journal article" date="2020" name="G3 (Bethesda)">
        <title>High-Quality Assemblies for Three Invasive Social Wasps from the &lt;i&gt;Vespula&lt;/i&gt; Genus.</title>
        <authorList>
            <person name="Harrop T.W.R."/>
            <person name="Guhlin J."/>
            <person name="McLaughlin G.M."/>
            <person name="Permina E."/>
            <person name="Stockwell P."/>
            <person name="Gilligan J."/>
            <person name="Le Lec M.F."/>
            <person name="Gruber M.A.M."/>
            <person name="Quinn O."/>
            <person name="Lovegrove M."/>
            <person name="Duncan E.J."/>
            <person name="Remnant E.J."/>
            <person name="Van Eeckhoven J."/>
            <person name="Graham B."/>
            <person name="Knapp R.A."/>
            <person name="Langford K.W."/>
            <person name="Kronenberg Z."/>
            <person name="Press M.O."/>
            <person name="Eacker S.M."/>
            <person name="Wilson-Rankin E.E."/>
            <person name="Purcell J."/>
            <person name="Lester P.J."/>
            <person name="Dearden P.K."/>
        </authorList>
    </citation>
    <scope>NUCLEOTIDE SEQUENCE</scope>
    <source>
        <strain evidence="1">Volc-1</strain>
    </source>
</reference>
<organism evidence="1 2">
    <name type="scientific">Vespula pensylvanica</name>
    <name type="common">Western yellow jacket</name>
    <name type="synonym">Wasp</name>
    <dbReference type="NCBI Taxonomy" id="30213"/>
    <lineage>
        <taxon>Eukaryota</taxon>
        <taxon>Metazoa</taxon>
        <taxon>Ecdysozoa</taxon>
        <taxon>Arthropoda</taxon>
        <taxon>Hexapoda</taxon>
        <taxon>Insecta</taxon>
        <taxon>Pterygota</taxon>
        <taxon>Neoptera</taxon>
        <taxon>Endopterygota</taxon>
        <taxon>Hymenoptera</taxon>
        <taxon>Apocrita</taxon>
        <taxon>Aculeata</taxon>
        <taxon>Vespoidea</taxon>
        <taxon>Vespidae</taxon>
        <taxon>Vespinae</taxon>
        <taxon>Vespula</taxon>
    </lineage>
</organism>
<dbReference type="EMBL" id="JACSDY010000011">
    <property type="protein sequence ID" value="KAF7415531.1"/>
    <property type="molecule type" value="Genomic_DNA"/>
</dbReference>